<evidence type="ECO:0000256" key="3">
    <source>
        <dbReference type="ARBA" id="ARBA00022759"/>
    </source>
</evidence>
<evidence type="ECO:0000256" key="5">
    <source>
        <dbReference type="ARBA" id="ARBA00022884"/>
    </source>
</evidence>
<dbReference type="HAMAP" id="MF_00227">
    <property type="entry name" value="RNase_P"/>
    <property type="match status" value="1"/>
</dbReference>
<evidence type="ECO:0000313" key="8">
    <source>
        <dbReference type="EMBL" id="HIZ72372.1"/>
    </source>
</evidence>
<dbReference type="GO" id="GO:0004526">
    <property type="term" value="F:ribonuclease P activity"/>
    <property type="evidence" value="ECO:0007669"/>
    <property type="project" value="UniProtKB-UniRule"/>
</dbReference>
<comment type="subunit">
    <text evidence="6">Consists of a catalytic RNA component (M1 or rnpB) and a protein subunit.</text>
</comment>
<comment type="caution">
    <text evidence="8">The sequence shown here is derived from an EMBL/GenBank/DDBJ whole genome shotgun (WGS) entry which is preliminary data.</text>
</comment>
<sequence>MQYLRLKKKKDFLKVLKAGKRVHCRSLTVVYFPSNTVKMAVCVGKKYGKSVKRNRIKRLLREAFRTIRGSVSPACSFLLIPKEAEEYSYAAFQRDLAHILKKEKLLEDRSDAPCGGQSQIPEKNGI</sequence>
<dbReference type="Pfam" id="PF00825">
    <property type="entry name" value="Ribonuclease_P"/>
    <property type="match status" value="1"/>
</dbReference>
<keyword evidence="1 6" id="KW-0819">tRNA processing</keyword>
<proteinExistence type="inferred from homology"/>
<keyword evidence="3 6" id="KW-0255">Endonuclease</keyword>
<comment type="catalytic activity">
    <reaction evidence="6">
        <text>Endonucleolytic cleavage of RNA, removing 5'-extranucleotides from tRNA precursor.</text>
        <dbReference type="EC" id="3.1.26.5"/>
    </reaction>
</comment>
<dbReference type="EMBL" id="DXBB01000041">
    <property type="protein sequence ID" value="HIZ72372.1"/>
    <property type="molecule type" value="Genomic_DNA"/>
</dbReference>
<dbReference type="EC" id="3.1.26.5" evidence="6 7"/>
<accession>A0A9D2G531</accession>
<evidence type="ECO:0000256" key="6">
    <source>
        <dbReference type="HAMAP-Rule" id="MF_00227"/>
    </source>
</evidence>
<gene>
    <name evidence="6 8" type="primary">rnpA</name>
    <name evidence="8" type="ORF">H9964_02185</name>
</gene>
<dbReference type="GO" id="GO:0042781">
    <property type="term" value="F:3'-tRNA processing endoribonuclease activity"/>
    <property type="evidence" value="ECO:0007669"/>
    <property type="project" value="TreeGrafter"/>
</dbReference>
<dbReference type="AlphaFoldDB" id="A0A9D2G531"/>
<dbReference type="NCBIfam" id="TIGR00188">
    <property type="entry name" value="rnpA"/>
    <property type="match status" value="1"/>
</dbReference>
<keyword evidence="4 6" id="KW-0378">Hydrolase</keyword>
<comment type="function">
    <text evidence="6">RNaseP catalyzes the removal of the 5'-leader sequence from pre-tRNA to produce the mature 5'-terminus. It can also cleave other RNA substrates such as 4.5S RNA. The protein component plays an auxiliary but essential role in vivo by binding to the 5'-leader sequence and broadening the substrate specificity of the ribozyme.</text>
</comment>
<dbReference type="Proteomes" id="UP000824102">
    <property type="component" value="Unassembled WGS sequence"/>
</dbReference>
<keyword evidence="2 6" id="KW-0540">Nuclease</keyword>
<evidence type="ECO:0000256" key="2">
    <source>
        <dbReference type="ARBA" id="ARBA00022722"/>
    </source>
</evidence>
<reference evidence="8" key="1">
    <citation type="journal article" date="2021" name="PeerJ">
        <title>Extensive microbial diversity within the chicken gut microbiome revealed by metagenomics and culture.</title>
        <authorList>
            <person name="Gilroy R."/>
            <person name="Ravi A."/>
            <person name="Getino M."/>
            <person name="Pursley I."/>
            <person name="Horton D.L."/>
            <person name="Alikhan N.F."/>
            <person name="Baker D."/>
            <person name="Gharbi K."/>
            <person name="Hall N."/>
            <person name="Watson M."/>
            <person name="Adriaenssens E.M."/>
            <person name="Foster-Nyarko E."/>
            <person name="Jarju S."/>
            <person name="Secka A."/>
            <person name="Antonio M."/>
            <person name="Oren A."/>
            <person name="Chaudhuri R.R."/>
            <person name="La Ragione R."/>
            <person name="Hildebrand F."/>
            <person name="Pallen M.J."/>
        </authorList>
    </citation>
    <scope>NUCLEOTIDE SEQUENCE</scope>
    <source>
        <strain evidence="8">ChiW7-2402</strain>
    </source>
</reference>
<reference evidence="8" key="2">
    <citation type="submission" date="2021-04" db="EMBL/GenBank/DDBJ databases">
        <authorList>
            <person name="Gilroy R."/>
        </authorList>
    </citation>
    <scope>NUCLEOTIDE SEQUENCE</scope>
    <source>
        <strain evidence="8">ChiW7-2402</strain>
    </source>
</reference>
<organism evidence="8 9">
    <name type="scientific">Candidatus Gallimonas intestinavium</name>
    <dbReference type="NCBI Taxonomy" id="2838603"/>
    <lineage>
        <taxon>Bacteria</taxon>
        <taxon>Bacillati</taxon>
        <taxon>Bacillota</taxon>
        <taxon>Clostridia</taxon>
        <taxon>Candidatus Gallimonas</taxon>
    </lineage>
</organism>
<dbReference type="PANTHER" id="PTHR33992">
    <property type="entry name" value="RIBONUCLEASE P PROTEIN COMPONENT"/>
    <property type="match status" value="1"/>
</dbReference>
<dbReference type="GO" id="GO:0000049">
    <property type="term" value="F:tRNA binding"/>
    <property type="evidence" value="ECO:0007669"/>
    <property type="project" value="UniProtKB-UniRule"/>
</dbReference>
<evidence type="ECO:0000256" key="1">
    <source>
        <dbReference type="ARBA" id="ARBA00022694"/>
    </source>
</evidence>
<keyword evidence="5 6" id="KW-0694">RNA-binding</keyword>
<protein>
    <recommendedName>
        <fullName evidence="6 7">Ribonuclease P protein component</fullName>
        <shortName evidence="6">RNase P protein</shortName>
        <shortName evidence="6">RNaseP protein</shortName>
        <ecNumber evidence="6 7">3.1.26.5</ecNumber>
    </recommendedName>
    <alternativeName>
        <fullName evidence="6">Protein C5</fullName>
    </alternativeName>
</protein>
<dbReference type="GO" id="GO:0030677">
    <property type="term" value="C:ribonuclease P complex"/>
    <property type="evidence" value="ECO:0007669"/>
    <property type="project" value="TreeGrafter"/>
</dbReference>
<dbReference type="GO" id="GO:0001682">
    <property type="term" value="P:tRNA 5'-leader removal"/>
    <property type="evidence" value="ECO:0007669"/>
    <property type="project" value="UniProtKB-UniRule"/>
</dbReference>
<name>A0A9D2G531_9FIRM</name>
<dbReference type="SUPFAM" id="SSF54211">
    <property type="entry name" value="Ribosomal protein S5 domain 2-like"/>
    <property type="match status" value="1"/>
</dbReference>
<dbReference type="InterPro" id="IPR020568">
    <property type="entry name" value="Ribosomal_Su5_D2-typ_SF"/>
</dbReference>
<evidence type="ECO:0000313" key="9">
    <source>
        <dbReference type="Proteomes" id="UP000824102"/>
    </source>
</evidence>
<dbReference type="InterPro" id="IPR014721">
    <property type="entry name" value="Ribsml_uS5_D2-typ_fold_subgr"/>
</dbReference>
<evidence type="ECO:0000256" key="4">
    <source>
        <dbReference type="ARBA" id="ARBA00022801"/>
    </source>
</evidence>
<dbReference type="PANTHER" id="PTHR33992:SF1">
    <property type="entry name" value="RIBONUCLEASE P PROTEIN COMPONENT"/>
    <property type="match status" value="1"/>
</dbReference>
<dbReference type="InterPro" id="IPR000100">
    <property type="entry name" value="RNase_P"/>
</dbReference>
<evidence type="ECO:0000256" key="7">
    <source>
        <dbReference type="NCBIfam" id="TIGR00188"/>
    </source>
</evidence>
<dbReference type="Gene3D" id="3.30.230.10">
    <property type="match status" value="1"/>
</dbReference>
<comment type="similarity">
    <text evidence="6">Belongs to the RnpA family.</text>
</comment>